<dbReference type="GO" id="GO:0000160">
    <property type="term" value="P:phosphorelay signal transduction system"/>
    <property type="evidence" value="ECO:0007669"/>
    <property type="project" value="InterPro"/>
</dbReference>
<gene>
    <name evidence="4" type="ORF">HPO_17075</name>
</gene>
<feature type="domain" description="Response regulatory" evidence="3">
    <location>
        <begin position="15"/>
        <end position="129"/>
    </location>
</feature>
<organism evidence="4 5">
    <name type="scientific">Hyphomonas polymorpha PS728</name>
    <dbReference type="NCBI Taxonomy" id="1280954"/>
    <lineage>
        <taxon>Bacteria</taxon>
        <taxon>Pseudomonadati</taxon>
        <taxon>Pseudomonadota</taxon>
        <taxon>Alphaproteobacteria</taxon>
        <taxon>Hyphomonadales</taxon>
        <taxon>Hyphomonadaceae</taxon>
        <taxon>Hyphomonas</taxon>
    </lineage>
</organism>
<dbReference type="InterPro" id="IPR011006">
    <property type="entry name" value="CheY-like_superfamily"/>
</dbReference>
<accession>A0A062VA44</accession>
<dbReference type="Gene3D" id="3.40.50.2300">
    <property type="match status" value="1"/>
</dbReference>
<evidence type="ECO:0000259" key="3">
    <source>
        <dbReference type="PROSITE" id="PS50110"/>
    </source>
</evidence>
<dbReference type="STRING" id="1280954.HPO_17075"/>
<evidence type="ECO:0000256" key="2">
    <source>
        <dbReference type="PROSITE-ProRule" id="PRU00169"/>
    </source>
</evidence>
<dbReference type="EMBL" id="ARYM01000027">
    <property type="protein sequence ID" value="KCZ97031.1"/>
    <property type="molecule type" value="Genomic_DNA"/>
</dbReference>
<keyword evidence="1 2" id="KW-0597">Phosphoprotein</keyword>
<dbReference type="Proteomes" id="UP000027100">
    <property type="component" value="Unassembled WGS sequence"/>
</dbReference>
<dbReference type="RefSeq" id="WP_051612750.1">
    <property type="nucleotide sequence ID" value="NZ_ARYM01000027.1"/>
</dbReference>
<dbReference type="SMART" id="SM00448">
    <property type="entry name" value="REC"/>
    <property type="match status" value="1"/>
</dbReference>
<dbReference type="PANTHER" id="PTHR44591">
    <property type="entry name" value="STRESS RESPONSE REGULATOR PROTEIN 1"/>
    <property type="match status" value="1"/>
</dbReference>
<evidence type="ECO:0000313" key="5">
    <source>
        <dbReference type="Proteomes" id="UP000027100"/>
    </source>
</evidence>
<protein>
    <submittedName>
        <fullName evidence="4">Response regulator</fullName>
    </submittedName>
</protein>
<evidence type="ECO:0000313" key="4">
    <source>
        <dbReference type="EMBL" id="KCZ97031.1"/>
    </source>
</evidence>
<dbReference type="OrthoDB" id="9782655at2"/>
<keyword evidence="5" id="KW-1185">Reference proteome</keyword>
<comment type="caution">
    <text evidence="4">The sequence shown here is derived from an EMBL/GenBank/DDBJ whole genome shotgun (WGS) entry which is preliminary data.</text>
</comment>
<dbReference type="InterPro" id="IPR050595">
    <property type="entry name" value="Bact_response_regulator"/>
</dbReference>
<dbReference type="PANTHER" id="PTHR44591:SF25">
    <property type="entry name" value="CHEMOTAXIS TWO-COMPONENT RESPONSE REGULATOR"/>
    <property type="match status" value="1"/>
</dbReference>
<dbReference type="AlphaFoldDB" id="A0A062VA44"/>
<feature type="modified residue" description="4-aspartylphosphate" evidence="2">
    <location>
        <position position="64"/>
    </location>
</feature>
<reference evidence="4 5" key="1">
    <citation type="journal article" date="2014" name="Antonie Van Leeuwenhoek">
        <title>Hyphomonas beringensis sp. nov. and Hyphomonas chukchiensis sp. nov., isolated from surface seawater of the Bering Sea and Chukchi Sea.</title>
        <authorList>
            <person name="Li C."/>
            <person name="Lai Q."/>
            <person name="Li G."/>
            <person name="Dong C."/>
            <person name="Wang J."/>
            <person name="Liao Y."/>
            <person name="Shao Z."/>
        </authorList>
    </citation>
    <scope>NUCLEOTIDE SEQUENCE [LARGE SCALE GENOMIC DNA]</scope>
    <source>
        <strain evidence="4 5">PS728</strain>
    </source>
</reference>
<proteinExistence type="predicted"/>
<dbReference type="InterPro" id="IPR001789">
    <property type="entry name" value="Sig_transdc_resp-reg_receiver"/>
</dbReference>
<dbReference type="SUPFAM" id="SSF52172">
    <property type="entry name" value="CheY-like"/>
    <property type="match status" value="1"/>
</dbReference>
<dbReference type="eggNOG" id="COG0784">
    <property type="taxonomic scope" value="Bacteria"/>
</dbReference>
<name>A0A062VA44_9PROT</name>
<dbReference type="PATRIC" id="fig|1280954.3.peg.3449"/>
<dbReference type="PROSITE" id="PS50110">
    <property type="entry name" value="RESPONSE_REGULATORY"/>
    <property type="match status" value="1"/>
</dbReference>
<sequence length="131" mass="14156">MSATAKSLPVHPPRRIAVVDDSPAVRQSLRLLLGARGFSVDTFNGADELLVDVKPGDFDCFVIDLKLDGMDGFALLSALREKGIDTPAIMISGWELPTLEASAHRAGFIALVRKPMMDTSLVRVLRDILPG</sequence>
<evidence type="ECO:0000256" key="1">
    <source>
        <dbReference type="ARBA" id="ARBA00022553"/>
    </source>
</evidence>
<dbReference type="Pfam" id="PF00072">
    <property type="entry name" value="Response_reg"/>
    <property type="match status" value="1"/>
</dbReference>